<gene>
    <name evidence="2" type="ORF">AUC43_08605</name>
</gene>
<feature type="transmembrane region" description="Helical" evidence="1">
    <location>
        <begin position="18"/>
        <end position="35"/>
    </location>
</feature>
<keyword evidence="1" id="KW-0472">Membrane</keyword>
<evidence type="ECO:0000256" key="1">
    <source>
        <dbReference type="SAM" id="Phobius"/>
    </source>
</evidence>
<evidence type="ECO:0000313" key="2">
    <source>
        <dbReference type="EMBL" id="ALW85147.1"/>
    </source>
</evidence>
<dbReference type="Proteomes" id="UP000059542">
    <property type="component" value="Chromosome"/>
</dbReference>
<keyword evidence="3" id="KW-1185">Reference proteome</keyword>
<evidence type="ECO:0000313" key="3">
    <source>
        <dbReference type="Proteomes" id="UP000059542"/>
    </source>
</evidence>
<dbReference type="AlphaFoldDB" id="A0A0U4BF07"/>
<dbReference type="Pfam" id="PF13585">
    <property type="entry name" value="CHU_C"/>
    <property type="match status" value="1"/>
</dbReference>
<reference evidence="2 3" key="1">
    <citation type="submission" date="2015-12" db="EMBL/GenBank/DDBJ databases">
        <authorList>
            <person name="Shamseldin A."/>
            <person name="Moawad H."/>
            <person name="Abd El-Rahim W.M."/>
            <person name="Sadowsky M.J."/>
        </authorList>
    </citation>
    <scope>NUCLEOTIDE SEQUENCE [LARGE SCALE GENOMIC DNA]</scope>
    <source>
        <strain evidence="2 3">DG5B</strain>
    </source>
</reference>
<dbReference type="KEGG" id="hyg:AUC43_08605"/>
<evidence type="ECO:0008006" key="4">
    <source>
        <dbReference type="Google" id="ProtNLM"/>
    </source>
</evidence>
<accession>A0A0U4BF07</accession>
<name>A0A0U4BF07_9BACT</name>
<protein>
    <recommendedName>
        <fullName evidence="4">Gliding motility-associated C-terminal domain-containing protein</fullName>
    </recommendedName>
</protein>
<dbReference type="NCBIfam" id="TIGR04131">
    <property type="entry name" value="Bac_Flav_CTERM"/>
    <property type="match status" value="1"/>
</dbReference>
<keyword evidence="1" id="KW-0812">Transmembrane</keyword>
<organism evidence="2 3">
    <name type="scientific">Hymenobacter sedentarius</name>
    <dbReference type="NCBI Taxonomy" id="1411621"/>
    <lineage>
        <taxon>Bacteria</taxon>
        <taxon>Pseudomonadati</taxon>
        <taxon>Bacteroidota</taxon>
        <taxon>Cytophagia</taxon>
        <taxon>Cytophagales</taxon>
        <taxon>Hymenobacteraceae</taxon>
        <taxon>Hymenobacter</taxon>
    </lineage>
</organism>
<proteinExistence type="predicted"/>
<sequence>MRPGSEFFQIGPGRTRKIFIFSAILLAMNRIWLALLISRPWLLVLAMLAPLSASATHIVGGELDLQHKTGSLYTLTLNLYFDAINGDPGALDQQLTASIFAKGSNARMANVVLTLTSNTFVNYTNPACTVGSLSTRKLVYTNDITLNAATYTNTTGYYVAVERCCRNVTIGNIVAPGAAAQTFYLEFPAVARNGAAFIDSTPRIFPPLGDYACRGELFYYDFGGQDPDGDSLAYDMVTPLNGHTTTAQPLVAQAAPAPYALITWNAGLGTTNQIPGSPALGIDARTGRLTVRPSSLGLFVFGVRCSEYRKGVKIGETRRDFQLYVLNCPTNTPPKLQVWATGAKAVYRPGRDTLRLVPGGNRCLTIRYTDPDPNSVLTMSSRPVNFTEPAPLFTTVRSGTVRAAGAPDTLTATLCFPDCTDTKGKVYLLDLIVADNGCSLPKRDTVRVAFTATQAPNTAPVLTSTFPPAPLPLSSANPAVVRVVLGQRYTATLAGTDIDRNALALSAAGDGFDLEAVKMTFAAQNGTGQANATFTWEPTCEAVSVGATSGLTVHFRLTETGPCTPLPQERVIRFEIAPPRDSVAFHPPNIITPNGDAKNDFFTMPDLPVDFCDHRFAGIKIFSRWGQLVYQSPDRGFRWGGAGSAGTYYYLVTYTDGRKYKGWVEVIP</sequence>
<dbReference type="InterPro" id="IPR026341">
    <property type="entry name" value="T9SS_type_B"/>
</dbReference>
<dbReference type="EMBL" id="CP013909">
    <property type="protein sequence ID" value="ALW85147.1"/>
    <property type="molecule type" value="Genomic_DNA"/>
</dbReference>
<dbReference type="STRING" id="1411621.AUC43_08605"/>
<keyword evidence="1" id="KW-1133">Transmembrane helix</keyword>